<evidence type="ECO:0000256" key="9">
    <source>
        <dbReference type="ARBA" id="ARBA00022737"/>
    </source>
</evidence>
<dbReference type="Pfam" id="PF00560">
    <property type="entry name" value="LRR_1"/>
    <property type="match status" value="10"/>
</dbReference>
<reference evidence="23" key="1">
    <citation type="submission" date="2025-08" db="UniProtKB">
        <authorList>
            <consortium name="RefSeq"/>
        </authorList>
    </citation>
    <scope>IDENTIFICATION</scope>
    <source>
        <tissue evidence="23">Seedling</tissue>
    </source>
</reference>
<dbReference type="InterPro" id="IPR051420">
    <property type="entry name" value="Ser_Thr_Kinases_DiverseReg"/>
</dbReference>
<feature type="transmembrane region" description="Helical" evidence="20">
    <location>
        <begin position="605"/>
        <end position="630"/>
    </location>
</feature>
<evidence type="ECO:0000256" key="10">
    <source>
        <dbReference type="ARBA" id="ARBA00022741"/>
    </source>
</evidence>
<dbReference type="RefSeq" id="XP_015877849.3">
    <property type="nucleotide sequence ID" value="XM_016022363.4"/>
</dbReference>
<keyword evidence="8" id="KW-0732">Signal</keyword>
<evidence type="ECO:0000256" key="12">
    <source>
        <dbReference type="ARBA" id="ARBA00022840"/>
    </source>
</evidence>
<gene>
    <name evidence="23" type="primary">LOC107414255</name>
</gene>
<dbReference type="GO" id="GO:0016020">
    <property type="term" value="C:membrane"/>
    <property type="evidence" value="ECO:0007669"/>
    <property type="project" value="UniProtKB-SubCell"/>
</dbReference>
<comment type="subcellular location">
    <subcellularLocation>
        <location evidence="1">Membrane</location>
        <topology evidence="1">Single-pass type I membrane protein</topology>
    </subcellularLocation>
</comment>
<feature type="binding site" evidence="19">
    <location>
        <position position="702"/>
    </location>
    <ligand>
        <name>ATP</name>
        <dbReference type="ChEBI" id="CHEBI:30616"/>
    </ligand>
</feature>
<accession>A0A6P3ZR43</accession>
<evidence type="ECO:0000313" key="22">
    <source>
        <dbReference type="Proteomes" id="UP001652623"/>
    </source>
</evidence>
<dbReference type="SUPFAM" id="SSF52058">
    <property type="entry name" value="L domain-like"/>
    <property type="match status" value="2"/>
</dbReference>
<dbReference type="Pfam" id="PF08263">
    <property type="entry name" value="LRRNT_2"/>
    <property type="match status" value="1"/>
</dbReference>
<dbReference type="KEGG" id="zju:107414255"/>
<dbReference type="InParanoid" id="A0A6P3ZR43"/>
<dbReference type="GO" id="GO:0048827">
    <property type="term" value="P:phyllome development"/>
    <property type="evidence" value="ECO:0007669"/>
    <property type="project" value="UniProtKB-ARBA"/>
</dbReference>
<dbReference type="FunFam" id="3.30.200.20:FF:000288">
    <property type="entry name" value="LRR receptor-like serine/threonine-protein kinase ERECTA"/>
    <property type="match status" value="1"/>
</dbReference>
<dbReference type="InterPro" id="IPR003591">
    <property type="entry name" value="Leu-rich_rpt_typical-subtyp"/>
</dbReference>
<keyword evidence="4" id="KW-0723">Serine/threonine-protein kinase</keyword>
<keyword evidence="9" id="KW-0677">Repeat</keyword>
<feature type="transmembrane region" description="Helical" evidence="20">
    <location>
        <begin position="31"/>
        <end position="49"/>
    </location>
</feature>
<keyword evidence="13 20" id="KW-1133">Transmembrane helix</keyword>
<dbReference type="Pfam" id="PF00069">
    <property type="entry name" value="Pkinase"/>
    <property type="match status" value="1"/>
</dbReference>
<dbReference type="SUPFAM" id="SSF56112">
    <property type="entry name" value="Protein kinase-like (PK-like)"/>
    <property type="match status" value="1"/>
</dbReference>
<keyword evidence="12 19" id="KW-0067">ATP-binding</keyword>
<dbReference type="FunFam" id="3.80.10.10:FF:000219">
    <property type="entry name" value="LRR receptor-like serine/threonine-protein kinase ERL1"/>
    <property type="match status" value="1"/>
</dbReference>
<sequence>MVLCSISVSLVWEKMELNGVLHWRKEKKELVFCYVLAVLVLVLPLASPLNDEEGKALMSIKASFSNVANVLLDWNEDHDSDFCSWRGVICDNISLSVASLNLSNLNLGGEISPAIGDLKNLQSIDLQGNKLTGQIPDEIGNCAFLVHLELSGNLLYGDIPFSISRLKQLEFLNLKNNQLTGPIPSTLTQIPNLKTLDLARNQLTGEIPRLLYWNEVLQYLGLRGNSLSGTLSPDMCQLTGLWYFDVRGNNLSGPIPENIGNCTSFEILDISYNQITGEIPYNIGFLQVATLSLQGNRLTGKIPEVIGLMQALAVLDLSENELVGPIPAILGNLSYTGKLYLHGNKLTGQIPPELGNMSKLSYLQLNDNQLVGKIPAELGKLEQLFELNLANNDLDGTIPHNISSCTALNQFNVHGNRLSGSIPLGFRNLESLTYLNLSANNFKGTIPVELGHIINLDTLDLSSNKFSGPVPSSIGDLEHLLTLNLSFNLIDGKLPAEFGNLRSIQIIDMSFNNLSGCIPVELGQLQNIESLILNNNNLHGRIPDQLSNCFSLSTLNVSYNNLSGIVPPMRNFTRFSPNSFIGNPLLCGNWLGSICRPYAPKSRAMFSRAAVVCMTLGFITLLSMIIVAVYKSNQQNELKIGSSKTLQGPPKLVILHMDMAIHTFDDIMRITENLSEKYIIGYGASSTVYKCVLKNSRPIAIKRLYTQHPHNLREFETELETIGSIRHRNLVSLHGYSLSPFGNLLFYDYMENGSLWDLLHGTSKKEMKLDWETRLKIAVDAAQGLAYLHHDCNPRIIHRDVKSSNILLDENFVAHLSDFGIAKSIPTAKTHASTYVLGTIGYIDPEYARTSRINEKSDVYSFGIVLLELLTGKKAVDNESNLHQLIMSKADNNTVMEAVDHEVSVTCMDMTHVRKTFQLALLCTKRNPMERPTMHQVARVLVSLLPATTPLKPSSSPKPIDYAKFVIEKGQPQPQPTQQIVQQENNSSDAQWFVRFGEVISKNTH</sequence>
<dbReference type="GO" id="GO:0010103">
    <property type="term" value="P:stomatal complex morphogenesis"/>
    <property type="evidence" value="ECO:0007669"/>
    <property type="project" value="UniProtKB-ARBA"/>
</dbReference>
<dbReference type="InterPro" id="IPR013210">
    <property type="entry name" value="LRR_N_plant-typ"/>
</dbReference>
<dbReference type="SMART" id="SM00220">
    <property type="entry name" value="S_TKc"/>
    <property type="match status" value="1"/>
</dbReference>
<dbReference type="PROSITE" id="PS51450">
    <property type="entry name" value="LRR"/>
    <property type="match status" value="1"/>
</dbReference>
<dbReference type="FunFam" id="3.80.10.10:FF:000077">
    <property type="entry name" value="LRR receptor-like serine/threonine-protein kinase ERL1"/>
    <property type="match status" value="1"/>
</dbReference>
<dbReference type="Gene3D" id="3.80.10.10">
    <property type="entry name" value="Ribonuclease Inhibitor"/>
    <property type="match status" value="3"/>
</dbReference>
<dbReference type="PROSITE" id="PS00107">
    <property type="entry name" value="PROTEIN_KINASE_ATP"/>
    <property type="match status" value="1"/>
</dbReference>
<evidence type="ECO:0000313" key="23">
    <source>
        <dbReference type="RefSeq" id="XP_015877849.3"/>
    </source>
</evidence>
<evidence type="ECO:0000256" key="16">
    <source>
        <dbReference type="ARBA" id="ARBA00023180"/>
    </source>
</evidence>
<dbReference type="PANTHER" id="PTHR48005">
    <property type="entry name" value="LEUCINE RICH REPEAT KINASE 2"/>
    <property type="match status" value="1"/>
</dbReference>
<dbReference type="FunFam" id="1.10.510.10:FF:000290">
    <property type="entry name" value="LRR receptor-like serine/threonine-protein kinase ERECTA"/>
    <property type="match status" value="1"/>
</dbReference>
<protein>
    <recommendedName>
        <fullName evidence="3">non-specific serine/threonine protein kinase</fullName>
        <ecNumber evidence="3">2.7.11.1</ecNumber>
    </recommendedName>
</protein>
<evidence type="ECO:0000256" key="20">
    <source>
        <dbReference type="SAM" id="Phobius"/>
    </source>
</evidence>
<evidence type="ECO:0000256" key="7">
    <source>
        <dbReference type="ARBA" id="ARBA00022692"/>
    </source>
</evidence>
<dbReference type="SMART" id="SM00369">
    <property type="entry name" value="LRR_TYP"/>
    <property type="match status" value="8"/>
</dbReference>
<evidence type="ECO:0000256" key="15">
    <source>
        <dbReference type="ARBA" id="ARBA00023170"/>
    </source>
</evidence>
<dbReference type="GeneID" id="107414255"/>
<evidence type="ECO:0000256" key="11">
    <source>
        <dbReference type="ARBA" id="ARBA00022777"/>
    </source>
</evidence>
<dbReference type="Pfam" id="PF23598">
    <property type="entry name" value="LRR_14"/>
    <property type="match status" value="1"/>
</dbReference>
<evidence type="ECO:0000256" key="13">
    <source>
        <dbReference type="ARBA" id="ARBA00022989"/>
    </source>
</evidence>
<feature type="domain" description="Protein kinase" evidence="21">
    <location>
        <begin position="674"/>
        <end position="945"/>
    </location>
</feature>
<dbReference type="InterPro" id="IPR032675">
    <property type="entry name" value="LRR_dom_sf"/>
</dbReference>
<keyword evidence="11" id="KW-0418">Kinase</keyword>
<evidence type="ECO:0000256" key="14">
    <source>
        <dbReference type="ARBA" id="ARBA00023136"/>
    </source>
</evidence>
<evidence type="ECO:0000256" key="5">
    <source>
        <dbReference type="ARBA" id="ARBA00022614"/>
    </source>
</evidence>
<keyword evidence="6" id="KW-0808">Transferase</keyword>
<dbReference type="PROSITE" id="PS50011">
    <property type="entry name" value="PROTEIN_KINASE_DOM"/>
    <property type="match status" value="1"/>
</dbReference>
<evidence type="ECO:0000256" key="8">
    <source>
        <dbReference type="ARBA" id="ARBA00022729"/>
    </source>
</evidence>
<keyword evidence="14 20" id="KW-0472">Membrane</keyword>
<proteinExistence type="inferred from homology"/>
<keyword evidence="7 20" id="KW-0812">Transmembrane</keyword>
<dbReference type="PANTHER" id="PTHR48005:SF65">
    <property type="entry name" value="LEUCINE-RICH REPEAT RECEPTOR-LIKE SERINE_THREONINE_TYROSINE-PROTEIN KINASE SOBIR1"/>
    <property type="match status" value="1"/>
</dbReference>
<evidence type="ECO:0000256" key="2">
    <source>
        <dbReference type="ARBA" id="ARBA00008684"/>
    </source>
</evidence>
<dbReference type="Proteomes" id="UP001652623">
    <property type="component" value="Chromosome 8"/>
</dbReference>
<comment type="catalytic activity">
    <reaction evidence="18">
        <text>L-seryl-[protein] + ATP = O-phospho-L-seryl-[protein] + ADP + H(+)</text>
        <dbReference type="Rhea" id="RHEA:17989"/>
        <dbReference type="Rhea" id="RHEA-COMP:9863"/>
        <dbReference type="Rhea" id="RHEA-COMP:11604"/>
        <dbReference type="ChEBI" id="CHEBI:15378"/>
        <dbReference type="ChEBI" id="CHEBI:29999"/>
        <dbReference type="ChEBI" id="CHEBI:30616"/>
        <dbReference type="ChEBI" id="CHEBI:83421"/>
        <dbReference type="ChEBI" id="CHEBI:456216"/>
        <dbReference type="EC" id="2.7.11.1"/>
    </reaction>
</comment>
<dbReference type="GO" id="GO:0004674">
    <property type="term" value="F:protein serine/threonine kinase activity"/>
    <property type="evidence" value="ECO:0007669"/>
    <property type="project" value="UniProtKB-KW"/>
</dbReference>
<evidence type="ECO:0000256" key="17">
    <source>
        <dbReference type="ARBA" id="ARBA00047899"/>
    </source>
</evidence>
<dbReference type="GO" id="GO:0090567">
    <property type="term" value="P:reproductive shoot system development"/>
    <property type="evidence" value="ECO:0007669"/>
    <property type="project" value="UniProtKB-ARBA"/>
</dbReference>
<dbReference type="FunCoup" id="A0A6P3ZR43">
    <property type="interactions" value="240"/>
</dbReference>
<dbReference type="Gene3D" id="1.10.510.10">
    <property type="entry name" value="Transferase(Phosphotransferase) domain 1"/>
    <property type="match status" value="1"/>
</dbReference>
<comment type="similarity">
    <text evidence="2">Belongs to the protein kinase superfamily. Ser/Thr protein kinase family.</text>
</comment>
<evidence type="ECO:0000256" key="18">
    <source>
        <dbReference type="ARBA" id="ARBA00048679"/>
    </source>
</evidence>
<dbReference type="GO" id="GO:0005524">
    <property type="term" value="F:ATP binding"/>
    <property type="evidence" value="ECO:0007669"/>
    <property type="project" value="UniProtKB-UniRule"/>
</dbReference>
<evidence type="ECO:0000259" key="21">
    <source>
        <dbReference type="PROSITE" id="PS50011"/>
    </source>
</evidence>
<dbReference type="InterPro" id="IPR001611">
    <property type="entry name" value="Leu-rich_rpt"/>
</dbReference>
<evidence type="ECO:0000256" key="1">
    <source>
        <dbReference type="ARBA" id="ARBA00004479"/>
    </source>
</evidence>
<dbReference type="FunFam" id="3.80.10.10:FF:000107">
    <property type="entry name" value="LRR receptor-like serine/threonine-protein kinase ERL1"/>
    <property type="match status" value="1"/>
</dbReference>
<evidence type="ECO:0000256" key="6">
    <source>
        <dbReference type="ARBA" id="ARBA00022679"/>
    </source>
</evidence>
<keyword evidence="10 19" id="KW-0547">Nucleotide-binding</keyword>
<dbReference type="InterPro" id="IPR008271">
    <property type="entry name" value="Ser/Thr_kinase_AS"/>
</dbReference>
<dbReference type="InterPro" id="IPR055414">
    <property type="entry name" value="LRR_R13L4/SHOC2-like"/>
</dbReference>
<dbReference type="PROSITE" id="PS00108">
    <property type="entry name" value="PROTEIN_KINASE_ST"/>
    <property type="match status" value="1"/>
</dbReference>
<dbReference type="InterPro" id="IPR000719">
    <property type="entry name" value="Prot_kinase_dom"/>
</dbReference>
<dbReference type="AlphaFoldDB" id="A0A6P3ZR43"/>
<dbReference type="InterPro" id="IPR017441">
    <property type="entry name" value="Protein_kinase_ATP_BS"/>
</dbReference>
<name>A0A6P3ZR43_ZIZJJ</name>
<dbReference type="InterPro" id="IPR011009">
    <property type="entry name" value="Kinase-like_dom_sf"/>
</dbReference>
<evidence type="ECO:0000256" key="4">
    <source>
        <dbReference type="ARBA" id="ARBA00022527"/>
    </source>
</evidence>
<keyword evidence="5" id="KW-0433">Leucine-rich repeat</keyword>
<comment type="catalytic activity">
    <reaction evidence="17">
        <text>L-threonyl-[protein] + ATP = O-phospho-L-threonyl-[protein] + ADP + H(+)</text>
        <dbReference type="Rhea" id="RHEA:46608"/>
        <dbReference type="Rhea" id="RHEA-COMP:11060"/>
        <dbReference type="Rhea" id="RHEA-COMP:11605"/>
        <dbReference type="ChEBI" id="CHEBI:15378"/>
        <dbReference type="ChEBI" id="CHEBI:30013"/>
        <dbReference type="ChEBI" id="CHEBI:30616"/>
        <dbReference type="ChEBI" id="CHEBI:61977"/>
        <dbReference type="ChEBI" id="CHEBI:456216"/>
        <dbReference type="EC" id="2.7.11.1"/>
    </reaction>
</comment>
<keyword evidence="22" id="KW-1185">Reference proteome</keyword>
<organism evidence="22 23">
    <name type="scientific">Ziziphus jujuba</name>
    <name type="common">Chinese jujube</name>
    <name type="synonym">Ziziphus sativa</name>
    <dbReference type="NCBI Taxonomy" id="326968"/>
    <lineage>
        <taxon>Eukaryota</taxon>
        <taxon>Viridiplantae</taxon>
        <taxon>Streptophyta</taxon>
        <taxon>Embryophyta</taxon>
        <taxon>Tracheophyta</taxon>
        <taxon>Spermatophyta</taxon>
        <taxon>Magnoliopsida</taxon>
        <taxon>eudicotyledons</taxon>
        <taxon>Gunneridae</taxon>
        <taxon>Pentapetalae</taxon>
        <taxon>rosids</taxon>
        <taxon>fabids</taxon>
        <taxon>Rosales</taxon>
        <taxon>Rhamnaceae</taxon>
        <taxon>Paliureae</taxon>
        <taxon>Ziziphus</taxon>
    </lineage>
</organism>
<evidence type="ECO:0000256" key="3">
    <source>
        <dbReference type="ARBA" id="ARBA00012513"/>
    </source>
</evidence>
<dbReference type="EC" id="2.7.11.1" evidence="3"/>
<keyword evidence="15" id="KW-0675">Receptor</keyword>
<dbReference type="Gene3D" id="3.30.200.20">
    <property type="entry name" value="Phosphorylase Kinase, domain 1"/>
    <property type="match status" value="1"/>
</dbReference>
<evidence type="ECO:0000256" key="19">
    <source>
        <dbReference type="PROSITE-ProRule" id="PRU10141"/>
    </source>
</evidence>
<keyword evidence="16" id="KW-0325">Glycoprotein</keyword>